<evidence type="ECO:0000256" key="3">
    <source>
        <dbReference type="ARBA" id="ARBA00012417"/>
    </source>
</evidence>
<protein>
    <recommendedName>
        <fullName evidence="3">DNA-directed DNA polymerase</fullName>
        <ecNumber evidence="3">2.7.7.7</ecNumber>
    </recommendedName>
</protein>
<gene>
    <name evidence="8" type="ORF">ABVK50_15145</name>
</gene>
<evidence type="ECO:0000313" key="8">
    <source>
        <dbReference type="EMBL" id="XCG46654.1"/>
    </source>
</evidence>
<evidence type="ECO:0000256" key="6">
    <source>
        <dbReference type="ARBA" id="ARBA00049244"/>
    </source>
</evidence>
<keyword evidence="5" id="KW-0269">Exonuclease</keyword>
<dbReference type="GO" id="GO:0006261">
    <property type="term" value="P:DNA-templated DNA replication"/>
    <property type="evidence" value="ECO:0007669"/>
    <property type="project" value="InterPro"/>
</dbReference>
<dbReference type="GO" id="GO:0004527">
    <property type="term" value="F:exonuclease activity"/>
    <property type="evidence" value="ECO:0007669"/>
    <property type="project" value="UniProtKB-KW"/>
</dbReference>
<dbReference type="InterPro" id="IPR036397">
    <property type="entry name" value="RNaseH_sf"/>
</dbReference>
<dbReference type="Gene3D" id="3.30.70.370">
    <property type="match status" value="2"/>
</dbReference>
<feature type="domain" description="DNA-directed DNA polymerase family A palm" evidence="7">
    <location>
        <begin position="526"/>
        <end position="811"/>
    </location>
</feature>
<comment type="catalytic activity">
    <reaction evidence="6">
        <text>DNA(n) + a 2'-deoxyribonucleoside 5'-triphosphate = DNA(n+1) + diphosphate</text>
        <dbReference type="Rhea" id="RHEA:22508"/>
        <dbReference type="Rhea" id="RHEA-COMP:17339"/>
        <dbReference type="Rhea" id="RHEA-COMP:17340"/>
        <dbReference type="ChEBI" id="CHEBI:33019"/>
        <dbReference type="ChEBI" id="CHEBI:61560"/>
        <dbReference type="ChEBI" id="CHEBI:173112"/>
        <dbReference type="EC" id="2.7.7.7"/>
    </reaction>
</comment>
<reference evidence="8" key="1">
    <citation type="submission" date="2024-06" db="EMBL/GenBank/DDBJ databases">
        <title>Mesorhizobium karijinii sp. nov., a symbiont of the iconic Swainsona formosa from arid Australia.</title>
        <authorList>
            <person name="Hill Y.J."/>
            <person name="Watkin E.L.J."/>
            <person name="O'Hara G.W."/>
            <person name="Terpolilli J."/>
            <person name="Tye M.L."/>
            <person name="Kohlmeier M.G."/>
        </authorList>
    </citation>
    <scope>NUCLEOTIDE SEQUENCE</scope>
    <source>
        <strain evidence="8">WSM2240</strain>
    </source>
</reference>
<dbReference type="InterPro" id="IPR001098">
    <property type="entry name" value="DNA-dir_DNA_pol_A_palm_dom"/>
</dbReference>
<dbReference type="SUPFAM" id="SSF53098">
    <property type="entry name" value="Ribonuclease H-like"/>
    <property type="match status" value="1"/>
</dbReference>
<keyword evidence="5" id="KW-0378">Hydrolase</keyword>
<proteinExistence type="inferred from homology"/>
<dbReference type="Gene3D" id="1.10.150.20">
    <property type="entry name" value="5' to 3' exonuclease, C-terminal subdomain"/>
    <property type="match status" value="2"/>
</dbReference>
<dbReference type="InterPro" id="IPR002298">
    <property type="entry name" value="DNA_polymerase_A"/>
</dbReference>
<name>A0AAU8CJ89_9HYPH</name>
<dbReference type="SMART" id="SM00482">
    <property type="entry name" value="POLAc"/>
    <property type="match status" value="1"/>
</dbReference>
<dbReference type="Gene3D" id="3.30.420.10">
    <property type="entry name" value="Ribonuclease H-like superfamily/Ribonuclease H"/>
    <property type="match status" value="2"/>
</dbReference>
<dbReference type="InterPro" id="IPR012337">
    <property type="entry name" value="RNaseH-like_sf"/>
</dbReference>
<dbReference type="Pfam" id="PF00476">
    <property type="entry name" value="DNA_pol_A"/>
    <property type="match status" value="2"/>
</dbReference>
<dbReference type="EC" id="2.7.7.7" evidence="3"/>
<evidence type="ECO:0000259" key="7">
    <source>
        <dbReference type="SMART" id="SM00482"/>
    </source>
</evidence>
<sequence length="902" mass="103477">MIKTTLIDARNYDQVLPRLIETVKATPFIGLDCETHDDARHDGLNLFMKVDPVTRKKSPAKKLVFDMRRTVMTGFSIYPENDSHAYYLNLNHADVENRIPWDVAKEVLDAKAGDAFWIAHNAPYELSAFKSVYGYELPEIICTLQMAVSAYGPDEYNENNFKYAGRGAWAKLIPEMMQLCQQGGFDIEKADFTNTRLAELVYSIIGKQSKAAHSYNGYVNELAYGYGLKKAVKSWFGHNMTTFQEVLGDKAHMGQLTGEEVADYGADDAYWALRLFRRLLQYMVDTNRGVTQTFFNQENPMIHLFAQMREVGMKVNYENILARRAQEREEMAETLRKTKVSVRKLLPFSDDYHPGLMKRDSWYQKSADKYRKQVVQWAELPDNDNAYKQCLQVRGAVSNAWAKEEGDPEPKGVNLSHYMPMRTIFYDLTGTKVVVSQNKTQSDAEARGKLIDRFKEEDHETAKNLLVFMGEIASIEQRMKLYLTPYSQLTDPETGRMYPTVTSMLASRRMACEDPNAMQLAKRGESTYVRGFFEGDQDDHLVLSRDWSAVELVIIGELSQDPTFIEAYMQIPHQDLHVGSATAVLGADCEGLTETMFKSLSKHEKVETFLEEFGDKFGNHDRLFTNLKGEQLEPNKAYKYWRTEAGKNSNFNYWFSGWLATIGERMGWSQEKTKMATELYRDRFAVAEQWRVGIIEQLARTGEIHLPDGHRRVRWEATNQWTMAFKQKFDMGAGQELASYNALVHWIAKKIQKRAHNQGVNSVVQGTCATIAKRTALRVMARMKEMGWDFRIMRLMVPIHDELVFSIHYKHVVEGMHMLGECMNNHPDIFKSCKLDSSPAIGVTFEPFDAKKAPAGQIELYEAPKLPGVLPENTEGQRLNDDHVRAVVDYLMFHKRKIREAA</sequence>
<evidence type="ECO:0000256" key="4">
    <source>
        <dbReference type="ARBA" id="ARBA00022705"/>
    </source>
</evidence>
<dbReference type="AlphaFoldDB" id="A0AAU8CJ89"/>
<dbReference type="EMBL" id="CP159253">
    <property type="protein sequence ID" value="XCG46654.1"/>
    <property type="molecule type" value="Genomic_DNA"/>
</dbReference>
<dbReference type="GO" id="GO:0003887">
    <property type="term" value="F:DNA-directed DNA polymerase activity"/>
    <property type="evidence" value="ECO:0007669"/>
    <property type="project" value="UniProtKB-EC"/>
</dbReference>
<comment type="subunit">
    <text evidence="2">Single-chain monomer with multiple functions.</text>
</comment>
<accession>A0AAU8CJ89</accession>
<dbReference type="InterPro" id="IPR043502">
    <property type="entry name" value="DNA/RNA_pol_sf"/>
</dbReference>
<dbReference type="PANTHER" id="PTHR10133">
    <property type="entry name" value="DNA POLYMERASE I"/>
    <property type="match status" value="1"/>
</dbReference>
<keyword evidence="5" id="KW-0540">Nuclease</keyword>
<dbReference type="PANTHER" id="PTHR10133:SF27">
    <property type="entry name" value="DNA POLYMERASE NU"/>
    <property type="match status" value="1"/>
</dbReference>
<keyword evidence="4" id="KW-0235">DNA replication</keyword>
<evidence type="ECO:0000256" key="1">
    <source>
        <dbReference type="ARBA" id="ARBA00007705"/>
    </source>
</evidence>
<comment type="similarity">
    <text evidence="1">Belongs to the DNA polymerase type-A family.</text>
</comment>
<dbReference type="RefSeq" id="WP_353640778.1">
    <property type="nucleotide sequence ID" value="NZ_CP159253.1"/>
</dbReference>
<dbReference type="GO" id="GO:0003677">
    <property type="term" value="F:DNA binding"/>
    <property type="evidence" value="ECO:0007669"/>
    <property type="project" value="InterPro"/>
</dbReference>
<dbReference type="SUPFAM" id="SSF56672">
    <property type="entry name" value="DNA/RNA polymerases"/>
    <property type="match status" value="1"/>
</dbReference>
<evidence type="ECO:0000256" key="2">
    <source>
        <dbReference type="ARBA" id="ARBA00011541"/>
    </source>
</evidence>
<dbReference type="GO" id="GO:0006302">
    <property type="term" value="P:double-strand break repair"/>
    <property type="evidence" value="ECO:0007669"/>
    <property type="project" value="TreeGrafter"/>
</dbReference>
<organism evidence="8">
    <name type="scientific">Mesorhizobium sp. WSM2240</name>
    <dbReference type="NCBI Taxonomy" id="3228851"/>
    <lineage>
        <taxon>Bacteria</taxon>
        <taxon>Pseudomonadati</taxon>
        <taxon>Pseudomonadota</taxon>
        <taxon>Alphaproteobacteria</taxon>
        <taxon>Hyphomicrobiales</taxon>
        <taxon>Phyllobacteriaceae</taxon>
        <taxon>Mesorhizobium</taxon>
    </lineage>
</organism>
<evidence type="ECO:0000256" key="5">
    <source>
        <dbReference type="ARBA" id="ARBA00022839"/>
    </source>
</evidence>